<dbReference type="NCBIfam" id="TIGR00445">
    <property type="entry name" value="mraY"/>
    <property type="match status" value="1"/>
</dbReference>
<evidence type="ECO:0000256" key="5">
    <source>
        <dbReference type="ARBA" id="ARBA00022692"/>
    </source>
</evidence>
<name>A0A7H9CEH0_9BACT</name>
<keyword evidence="6 12" id="KW-0133">Cell shape</keyword>
<gene>
    <name evidence="12 15" type="primary">mraY</name>
    <name evidence="15" type="ORF">CINF_0044</name>
</gene>
<dbReference type="Pfam" id="PF10555">
    <property type="entry name" value="MraY_sig1"/>
    <property type="match status" value="1"/>
</dbReference>
<dbReference type="KEGG" id="cinf:CINF_0044"/>
<evidence type="ECO:0000256" key="3">
    <source>
        <dbReference type="ARBA" id="ARBA00022618"/>
    </source>
</evidence>
<dbReference type="InterPro" id="IPR000715">
    <property type="entry name" value="Glycosyl_transferase_4"/>
</dbReference>
<keyword evidence="3 12" id="KW-0132">Cell division</keyword>
<keyword evidence="7 12" id="KW-0573">Peptidoglycan synthesis</keyword>
<feature type="transmembrane region" description="Helical" evidence="12">
    <location>
        <begin position="233"/>
        <end position="250"/>
    </location>
</feature>
<proteinExistence type="inferred from homology"/>
<evidence type="ECO:0000313" key="15">
    <source>
        <dbReference type="EMBL" id="QLI04597.1"/>
    </source>
</evidence>
<feature type="transmembrane region" description="Helical" evidence="12">
    <location>
        <begin position="194"/>
        <end position="213"/>
    </location>
</feature>
<feature type="transmembrane region" description="Helical" evidence="12">
    <location>
        <begin position="13"/>
        <end position="36"/>
    </location>
</feature>
<feature type="transmembrane region" description="Helical" evidence="12">
    <location>
        <begin position="282"/>
        <end position="302"/>
    </location>
</feature>
<evidence type="ECO:0000256" key="7">
    <source>
        <dbReference type="ARBA" id="ARBA00022984"/>
    </source>
</evidence>
<evidence type="ECO:0000256" key="2">
    <source>
        <dbReference type="ARBA" id="ARBA00005583"/>
    </source>
</evidence>
<dbReference type="CDD" id="cd06852">
    <property type="entry name" value="GT_MraY"/>
    <property type="match status" value="1"/>
</dbReference>
<accession>A0A7H9CEH0</accession>
<comment type="subcellular location">
    <subcellularLocation>
        <location evidence="12">Cell membrane</location>
        <topology evidence="12">Multi-pass membrane protein</topology>
    </subcellularLocation>
    <subcellularLocation>
        <location evidence="1">Membrane</location>
        <topology evidence="1">Multi-pass membrane protein</topology>
    </subcellularLocation>
</comment>
<keyword evidence="12" id="KW-1003">Cell membrane</keyword>
<feature type="transmembrane region" description="Helical" evidence="12">
    <location>
        <begin position="332"/>
        <end position="351"/>
    </location>
</feature>
<dbReference type="EMBL" id="CP049075">
    <property type="protein sequence ID" value="QLI04597.1"/>
    <property type="molecule type" value="Genomic_DNA"/>
</dbReference>
<evidence type="ECO:0000256" key="8">
    <source>
        <dbReference type="ARBA" id="ARBA00022989"/>
    </source>
</evidence>
<keyword evidence="9 12" id="KW-0472">Membrane</keyword>
<dbReference type="Proteomes" id="UP000509414">
    <property type="component" value="Chromosome"/>
</dbReference>
<dbReference type="PROSITE" id="PS01347">
    <property type="entry name" value="MRAY_1"/>
    <property type="match status" value="1"/>
</dbReference>
<dbReference type="GO" id="GO:0046872">
    <property type="term" value="F:metal ion binding"/>
    <property type="evidence" value="ECO:0007669"/>
    <property type="project" value="UniProtKB-KW"/>
</dbReference>
<keyword evidence="5 12" id="KW-0812">Transmembrane</keyword>
<comment type="function">
    <text evidence="12">Catalyzes the initial step of the lipid cycle reactions in the biosynthesis of the cell wall peptidoglycan: transfers peptidoglycan precursor phospho-MurNAc-pentapeptide from UDP-MurNAc-pentapeptide onto the lipid carrier undecaprenyl phosphate, yielding undecaprenyl-pyrophosphoryl-MurNAc-pentapeptide, known as lipid I.</text>
</comment>
<keyword evidence="4 12" id="KW-0808">Transferase</keyword>
<feature type="transmembrane region" description="Helical" evidence="12">
    <location>
        <begin position="68"/>
        <end position="86"/>
    </location>
</feature>
<evidence type="ECO:0000256" key="9">
    <source>
        <dbReference type="ARBA" id="ARBA00023136"/>
    </source>
</evidence>
<dbReference type="GO" id="GO:0008963">
    <property type="term" value="F:phospho-N-acetylmuramoyl-pentapeptide-transferase activity"/>
    <property type="evidence" value="ECO:0007669"/>
    <property type="project" value="UniProtKB-UniRule"/>
</dbReference>
<comment type="pathway">
    <text evidence="12">Cell wall biogenesis; peptidoglycan biosynthesis.</text>
</comment>
<keyword evidence="12 14" id="KW-0460">Magnesium</keyword>
<dbReference type="PROSITE" id="PS01348">
    <property type="entry name" value="MRAY_2"/>
    <property type="match status" value="1"/>
</dbReference>
<dbReference type="InterPro" id="IPR018480">
    <property type="entry name" value="PNAcMuramoyl-5peptid_Trfase_CS"/>
</dbReference>
<reference evidence="15 16" key="1">
    <citation type="submission" date="2020-02" db="EMBL/GenBank/DDBJ databases">
        <title>Complete genome sequence of the novel Campylobacter species Candidatus Campylobacter infans.</title>
        <authorList>
            <person name="Duim B."/>
            <person name="Zomer A."/>
            <person name="van der Graaf L."/>
            <person name="Wagenaar J."/>
        </authorList>
    </citation>
    <scope>NUCLEOTIDE SEQUENCE [LARGE SCALE GENOMIC DNA]</scope>
    <source>
        <strain evidence="15 16">19S00001</strain>
    </source>
</reference>
<feature type="transmembrane region" description="Helical" evidence="12">
    <location>
        <begin position="92"/>
        <end position="109"/>
    </location>
</feature>
<dbReference type="GO" id="GO:0051301">
    <property type="term" value="P:cell division"/>
    <property type="evidence" value="ECO:0007669"/>
    <property type="project" value="UniProtKB-KW"/>
</dbReference>
<sequence>MFYYLYELTHINFFSYITVRTGLAFFISFVLCAIFMKQFIIMAKKKNVNQPIYERAPQQHKQKAKTPTMGGVIFIGVTIIASLLSAKLDNNFVLTGLFVLFSFCLIGFIDDWLKIKRGKNQYGLSARSKLIFQSLLGVIIAILLYENSDFDTQFYLPFYKNSVIDLKYFALFFWILVIVAASNATNITDGLDGLVTVPAIASIFTLGVYAYLIGNAVYSSYLFLPKFNGLGELIIVAAAMIGALFGFLWYNCHPAEIFMGDSGSLALGAFIGYMGIVTKNEILLILIGFIFVLETISVILQVSSFKILNKRIFLMAPLHHHFEAKGWSETKIIVRFWMIALLTNLIALIAIKLR</sequence>
<dbReference type="AlphaFoldDB" id="A0A7H9CEH0"/>
<evidence type="ECO:0000256" key="4">
    <source>
        <dbReference type="ARBA" id="ARBA00022679"/>
    </source>
</evidence>
<keyword evidence="10 12" id="KW-0131">Cell cycle</keyword>
<dbReference type="GO" id="GO:0071555">
    <property type="term" value="P:cell wall organization"/>
    <property type="evidence" value="ECO:0007669"/>
    <property type="project" value="UniProtKB-KW"/>
</dbReference>
<keyword evidence="8 12" id="KW-1133">Transmembrane helix</keyword>
<feature type="transmembrane region" description="Helical" evidence="12">
    <location>
        <begin position="130"/>
        <end position="148"/>
    </location>
</feature>
<protein>
    <recommendedName>
        <fullName evidence="12 13">Phospho-N-acetylmuramoyl-pentapeptide-transferase</fullName>
        <ecNumber evidence="12 13">2.7.8.13</ecNumber>
    </recommendedName>
    <alternativeName>
        <fullName evidence="12">UDP-MurNAc-pentapeptide phosphotransferase</fullName>
    </alternativeName>
</protein>
<dbReference type="PANTHER" id="PTHR22926">
    <property type="entry name" value="PHOSPHO-N-ACETYLMURAMOYL-PENTAPEPTIDE-TRANSFERASE"/>
    <property type="match status" value="1"/>
</dbReference>
<keyword evidence="11 12" id="KW-0961">Cell wall biogenesis/degradation</keyword>
<comment type="catalytic activity">
    <reaction evidence="12">
        <text>UDP-N-acetyl-alpha-D-muramoyl-L-alanyl-gamma-D-glutamyl-meso-2,6-diaminopimeloyl-D-alanyl-D-alanine + di-trans,octa-cis-undecaprenyl phosphate = di-trans,octa-cis-undecaprenyl diphospho-N-acetyl-alpha-D-muramoyl-L-alanyl-D-glutamyl-meso-2,6-diaminopimeloyl-D-alanyl-D-alanine + UMP</text>
        <dbReference type="Rhea" id="RHEA:28386"/>
        <dbReference type="ChEBI" id="CHEBI:57865"/>
        <dbReference type="ChEBI" id="CHEBI:60392"/>
        <dbReference type="ChEBI" id="CHEBI:61386"/>
        <dbReference type="ChEBI" id="CHEBI:61387"/>
        <dbReference type="EC" id="2.7.8.13"/>
    </reaction>
</comment>
<dbReference type="GO" id="GO:0009252">
    <property type="term" value="P:peptidoglycan biosynthetic process"/>
    <property type="evidence" value="ECO:0007669"/>
    <property type="project" value="UniProtKB-UniRule"/>
</dbReference>
<keyword evidence="12 14" id="KW-0479">Metal-binding</keyword>
<comment type="similarity">
    <text evidence="2 12">Belongs to the glycosyltransferase 4 family. MraY subfamily.</text>
</comment>
<feature type="transmembrane region" description="Helical" evidence="12">
    <location>
        <begin position="168"/>
        <end position="187"/>
    </location>
</feature>
<evidence type="ECO:0000256" key="11">
    <source>
        <dbReference type="ARBA" id="ARBA00023316"/>
    </source>
</evidence>
<dbReference type="GO" id="GO:0005886">
    <property type="term" value="C:plasma membrane"/>
    <property type="evidence" value="ECO:0007669"/>
    <property type="project" value="UniProtKB-SubCell"/>
</dbReference>
<evidence type="ECO:0000256" key="13">
    <source>
        <dbReference type="NCBIfam" id="TIGR00445"/>
    </source>
</evidence>
<dbReference type="PANTHER" id="PTHR22926:SF5">
    <property type="entry name" value="PHOSPHO-N-ACETYLMURAMOYL-PENTAPEPTIDE-TRANSFERASE HOMOLOG"/>
    <property type="match status" value="1"/>
</dbReference>
<evidence type="ECO:0000256" key="14">
    <source>
        <dbReference type="PIRSR" id="PIRSR600715-1"/>
    </source>
</evidence>
<dbReference type="HAMAP" id="MF_00038">
    <property type="entry name" value="MraY"/>
    <property type="match status" value="1"/>
</dbReference>
<feature type="binding site" evidence="14">
    <location>
        <position position="261"/>
    </location>
    <ligand>
        <name>Mg(2+)</name>
        <dbReference type="ChEBI" id="CHEBI:18420"/>
    </ligand>
</feature>
<dbReference type="GO" id="GO:0008360">
    <property type="term" value="P:regulation of cell shape"/>
    <property type="evidence" value="ECO:0007669"/>
    <property type="project" value="UniProtKB-KW"/>
</dbReference>
<dbReference type="Pfam" id="PF00953">
    <property type="entry name" value="Glycos_transf_4"/>
    <property type="match status" value="1"/>
</dbReference>
<dbReference type="RefSeq" id="WP_179975306.1">
    <property type="nucleotide sequence ID" value="NZ_CP049075.1"/>
</dbReference>
<evidence type="ECO:0000256" key="1">
    <source>
        <dbReference type="ARBA" id="ARBA00004141"/>
    </source>
</evidence>
<feature type="binding site" evidence="14">
    <location>
        <position position="186"/>
    </location>
    <ligand>
        <name>Mg(2+)</name>
        <dbReference type="ChEBI" id="CHEBI:18420"/>
    </ligand>
</feature>
<evidence type="ECO:0000313" key="16">
    <source>
        <dbReference type="Proteomes" id="UP000509414"/>
    </source>
</evidence>
<evidence type="ECO:0000256" key="6">
    <source>
        <dbReference type="ARBA" id="ARBA00022960"/>
    </source>
</evidence>
<dbReference type="UniPathway" id="UPA00219"/>
<comment type="cofactor">
    <cofactor evidence="12 14">
        <name>Mg(2+)</name>
        <dbReference type="ChEBI" id="CHEBI:18420"/>
    </cofactor>
</comment>
<evidence type="ECO:0000256" key="10">
    <source>
        <dbReference type="ARBA" id="ARBA00023306"/>
    </source>
</evidence>
<dbReference type="EC" id="2.7.8.13" evidence="12 13"/>
<evidence type="ECO:0000256" key="12">
    <source>
        <dbReference type="HAMAP-Rule" id="MF_00038"/>
    </source>
</evidence>
<keyword evidence="16" id="KW-1185">Reference proteome</keyword>
<dbReference type="InterPro" id="IPR003524">
    <property type="entry name" value="PNAcMuramoyl-5peptid_Trfase"/>
</dbReference>
<organism evidence="15 16">
    <name type="scientific">Candidatus Campylobacter infans</name>
    <dbReference type="NCBI Taxonomy" id="2561898"/>
    <lineage>
        <taxon>Bacteria</taxon>
        <taxon>Pseudomonadati</taxon>
        <taxon>Campylobacterota</taxon>
        <taxon>Epsilonproteobacteria</taxon>
        <taxon>Campylobacterales</taxon>
        <taxon>Campylobacteraceae</taxon>
        <taxon>Campylobacter</taxon>
    </lineage>
</organism>